<feature type="binding site" evidence="6">
    <location>
        <position position="151"/>
    </location>
    <ligand>
        <name>Zn(2+)</name>
        <dbReference type="ChEBI" id="CHEBI:29105"/>
        <label>1</label>
    </ligand>
</feature>
<feature type="binding site" evidence="6">
    <location>
        <position position="277"/>
    </location>
    <ligand>
        <name>substrate</name>
    </ligand>
</feature>
<dbReference type="InterPro" id="IPR011059">
    <property type="entry name" value="Metal-dep_hydrolase_composite"/>
</dbReference>
<feature type="binding site" evidence="6">
    <location>
        <position position="151"/>
    </location>
    <ligand>
        <name>Zn(2+)</name>
        <dbReference type="ChEBI" id="CHEBI:29105"/>
        <label>2</label>
    </ligand>
</feature>
<comment type="caution">
    <text evidence="8">The sequence shown here is derived from an EMBL/GenBank/DDBJ whole genome shotgun (WGS) entry which is preliminary data.</text>
</comment>
<reference evidence="8 9" key="1">
    <citation type="journal article" date="2021" name="ISME Commun">
        <title>Automated analysis of genomic sequences facilitates high-throughput and comprehensive description of bacteria.</title>
        <authorList>
            <person name="Hitch T.C.A."/>
        </authorList>
    </citation>
    <scope>NUCLEOTIDE SEQUENCE [LARGE SCALE GENOMIC DNA]</scope>
    <source>
        <strain evidence="8 9">Sanger_04</strain>
    </source>
</reference>
<feature type="active site" evidence="6">
    <location>
        <position position="304"/>
    </location>
</feature>
<evidence type="ECO:0000256" key="3">
    <source>
        <dbReference type="ARBA" id="ARBA00022723"/>
    </source>
</evidence>
<feature type="binding site" evidence="6">
    <location>
        <begin position="62"/>
        <end position="64"/>
    </location>
    <ligand>
        <name>substrate</name>
    </ligand>
</feature>
<name>A0ABT2RT89_9FIRM</name>
<dbReference type="NCBIfam" id="NF006839">
    <property type="entry name" value="PRK09357.1-4"/>
    <property type="match status" value="1"/>
</dbReference>
<dbReference type="InterPro" id="IPR006680">
    <property type="entry name" value="Amidohydro-rel"/>
</dbReference>
<evidence type="ECO:0000256" key="6">
    <source>
        <dbReference type="HAMAP-Rule" id="MF_00220"/>
    </source>
</evidence>
<comment type="function">
    <text evidence="1 6">Catalyzes the reversible cyclization of carbamoyl aspartate to dihydroorotate.</text>
</comment>
<feature type="binding site" evidence="6">
    <location>
        <position position="178"/>
    </location>
    <ligand>
        <name>Zn(2+)</name>
        <dbReference type="ChEBI" id="CHEBI:29105"/>
        <label>2</label>
    </ligand>
</feature>
<comment type="similarity">
    <text evidence="2 6">Belongs to the metallo-dependent hydrolases superfamily. DHOase family. Class I DHOase subfamily.</text>
</comment>
<evidence type="ECO:0000313" key="9">
    <source>
        <dbReference type="Proteomes" id="UP001652461"/>
    </source>
</evidence>
<dbReference type="InterPro" id="IPR004722">
    <property type="entry name" value="DHOase"/>
</dbReference>
<keyword evidence="6" id="KW-0862">Zinc</keyword>
<dbReference type="PROSITE" id="PS00482">
    <property type="entry name" value="DIHYDROOROTASE_1"/>
    <property type="match status" value="1"/>
</dbReference>
<feature type="binding site" evidence="6">
    <location>
        <position position="94"/>
    </location>
    <ligand>
        <name>substrate</name>
    </ligand>
</feature>
<dbReference type="InterPro" id="IPR002195">
    <property type="entry name" value="Dihydroorotase_CS"/>
</dbReference>
<accession>A0ABT2RT89</accession>
<keyword evidence="5 6" id="KW-0665">Pyrimidine biosynthesis</keyword>
<comment type="cofactor">
    <cofactor evidence="6">
        <name>Zn(2+)</name>
        <dbReference type="ChEBI" id="CHEBI:29105"/>
    </cofactor>
    <text evidence="6">Binds 2 Zn(2+) ions per subunit.</text>
</comment>
<dbReference type="PROSITE" id="PS00483">
    <property type="entry name" value="DIHYDROOROTASE_2"/>
    <property type="match status" value="1"/>
</dbReference>
<comment type="pathway">
    <text evidence="6">Pyrimidine metabolism; UMP biosynthesis via de novo pathway; (S)-dihydroorotate from bicarbonate: step 3/3.</text>
</comment>
<dbReference type="EMBL" id="JAOQKC010000002">
    <property type="protein sequence ID" value="MCU6695537.1"/>
    <property type="molecule type" value="Genomic_DNA"/>
</dbReference>
<dbReference type="PANTHER" id="PTHR43668">
    <property type="entry name" value="ALLANTOINASE"/>
    <property type="match status" value="1"/>
</dbReference>
<dbReference type="Gene3D" id="3.20.20.140">
    <property type="entry name" value="Metal-dependent hydrolases"/>
    <property type="match status" value="1"/>
</dbReference>
<protein>
    <recommendedName>
        <fullName evidence="6">Dihydroorotase</fullName>
        <shortName evidence="6">DHOase</shortName>
        <ecNumber evidence="6">3.5.2.3</ecNumber>
    </recommendedName>
</protein>
<evidence type="ECO:0000313" key="8">
    <source>
        <dbReference type="EMBL" id="MCU6695537.1"/>
    </source>
</evidence>
<dbReference type="SUPFAM" id="SSF51338">
    <property type="entry name" value="Composite domain of metallo-dependent hydrolases"/>
    <property type="match status" value="1"/>
</dbReference>
<feature type="binding site" evidence="6">
    <location>
        <position position="62"/>
    </location>
    <ligand>
        <name>Zn(2+)</name>
        <dbReference type="ChEBI" id="CHEBI:29105"/>
        <label>1</label>
    </ligand>
</feature>
<dbReference type="HAMAP" id="MF_00220_B">
    <property type="entry name" value="PyrC_classI_B"/>
    <property type="match status" value="1"/>
</dbReference>
<dbReference type="Pfam" id="PF01979">
    <property type="entry name" value="Amidohydro_1"/>
    <property type="match status" value="1"/>
</dbReference>
<proteinExistence type="inferred from homology"/>
<keyword evidence="3 6" id="KW-0479">Metal-binding</keyword>
<evidence type="ECO:0000256" key="2">
    <source>
        <dbReference type="ARBA" id="ARBA00010286"/>
    </source>
</evidence>
<feature type="binding site" evidence="6">
    <location>
        <position position="308"/>
    </location>
    <ligand>
        <name>substrate</name>
    </ligand>
</feature>
<evidence type="ECO:0000259" key="7">
    <source>
        <dbReference type="Pfam" id="PF01979"/>
    </source>
</evidence>
<comment type="catalytic activity">
    <reaction evidence="6">
        <text>(S)-dihydroorotate + H2O = N-carbamoyl-L-aspartate + H(+)</text>
        <dbReference type="Rhea" id="RHEA:24296"/>
        <dbReference type="ChEBI" id="CHEBI:15377"/>
        <dbReference type="ChEBI" id="CHEBI:15378"/>
        <dbReference type="ChEBI" id="CHEBI:30864"/>
        <dbReference type="ChEBI" id="CHEBI:32814"/>
        <dbReference type="EC" id="3.5.2.3"/>
    </reaction>
</comment>
<dbReference type="SUPFAM" id="SSF51556">
    <property type="entry name" value="Metallo-dependent hydrolases"/>
    <property type="match status" value="1"/>
</dbReference>
<evidence type="ECO:0000256" key="4">
    <source>
        <dbReference type="ARBA" id="ARBA00022801"/>
    </source>
</evidence>
<dbReference type="GO" id="GO:0004151">
    <property type="term" value="F:dihydroorotase activity"/>
    <property type="evidence" value="ECO:0007669"/>
    <property type="project" value="UniProtKB-EC"/>
</dbReference>
<comment type="caution">
    <text evidence="6">Lacks conserved residue(s) required for the propagation of feature annotation.</text>
</comment>
<organism evidence="8 9">
    <name type="scientific">Laedolimicola ammoniilytica</name>
    <dbReference type="NCBI Taxonomy" id="2981771"/>
    <lineage>
        <taxon>Bacteria</taxon>
        <taxon>Bacillati</taxon>
        <taxon>Bacillota</taxon>
        <taxon>Clostridia</taxon>
        <taxon>Lachnospirales</taxon>
        <taxon>Lachnospiraceae</taxon>
        <taxon>Laedolimicola</taxon>
    </lineage>
</organism>
<feature type="binding site" evidence="6">
    <location>
        <position position="231"/>
    </location>
    <ligand>
        <name>Zn(2+)</name>
        <dbReference type="ChEBI" id="CHEBI:29105"/>
        <label>2</label>
    </ligand>
</feature>
<keyword evidence="4 6" id="KW-0378">Hydrolase</keyword>
<dbReference type="RefSeq" id="WP_158361585.1">
    <property type="nucleotide sequence ID" value="NZ_JAOQKC010000002.1"/>
</dbReference>
<dbReference type="NCBIfam" id="TIGR00857">
    <property type="entry name" value="pyrC_multi"/>
    <property type="match status" value="1"/>
</dbReference>
<sequence length="421" mass="44838">MTGIRGGRIIDPVSGREFTGDLILENGTIKAVGEKLNLESCEEILEAAGLVIAPGLVDVHVHFRDPGLTYKEDILTGAQAAAAGGFTTVVCMANTKPVIDNAETLTYVLDKGKETGIHVLSCACVTKGMQGKELVDMDGLRVAGAAGFTDDGIPILDEEVLKAALSKAEELQVPVSLHEEDPKLIANNGINRGPVSEKLGIGGSPAEAEITMVERDCRLAEETGASVNIQHISTAGAVEAVRASKKRGSHVTAEAAPHHFTLTDEAVLTYGTLAKMNPPLRTERDRQAVIEGLKDGTIDMIATDHAPHSIDEKSKPLTEAPSGIIGLETSLALGITELVKPGHLTLLELMRKMSQNPAALYHLPYAGITEGAPADLVIFDADEEWKVESFRSKAVNSPFKGWTLTGRVHYTICEGKVVYNL</sequence>
<dbReference type="PANTHER" id="PTHR43668:SF2">
    <property type="entry name" value="ALLANTOINASE"/>
    <property type="match status" value="1"/>
</dbReference>
<evidence type="ECO:0000256" key="5">
    <source>
        <dbReference type="ARBA" id="ARBA00022975"/>
    </source>
</evidence>
<dbReference type="InterPro" id="IPR050138">
    <property type="entry name" value="DHOase/Allantoinase_Hydrolase"/>
</dbReference>
<keyword evidence="9" id="KW-1185">Reference proteome</keyword>
<feature type="binding site" evidence="6">
    <location>
        <position position="60"/>
    </location>
    <ligand>
        <name>Zn(2+)</name>
        <dbReference type="ChEBI" id="CHEBI:29105"/>
        <label>1</label>
    </ligand>
</feature>
<dbReference type="Proteomes" id="UP001652461">
    <property type="component" value="Unassembled WGS sequence"/>
</dbReference>
<feature type="domain" description="Amidohydrolase-related" evidence="7">
    <location>
        <begin position="52"/>
        <end position="418"/>
    </location>
</feature>
<dbReference type="CDD" id="cd01317">
    <property type="entry name" value="DHOase_IIa"/>
    <property type="match status" value="1"/>
</dbReference>
<dbReference type="EC" id="3.5.2.3" evidence="6"/>
<gene>
    <name evidence="6" type="primary">pyrC</name>
    <name evidence="8" type="ORF">OCV63_01295</name>
</gene>
<dbReference type="InterPro" id="IPR032466">
    <property type="entry name" value="Metal_Hydrolase"/>
</dbReference>
<feature type="binding site" evidence="6">
    <location>
        <position position="304"/>
    </location>
    <ligand>
        <name>Zn(2+)</name>
        <dbReference type="ChEBI" id="CHEBI:29105"/>
        <label>1</label>
    </ligand>
</feature>
<evidence type="ECO:0000256" key="1">
    <source>
        <dbReference type="ARBA" id="ARBA00002368"/>
    </source>
</evidence>
<dbReference type="Gene3D" id="2.30.40.10">
    <property type="entry name" value="Urease, subunit C, domain 1"/>
    <property type="match status" value="1"/>
</dbReference>